<sequence length="1082" mass="122561">MTSSSDPNRDTATLAETPSSSFTALKLQHASPQHIHDTTRRCFIGPIPEGWLKSHRKSWYKQHLNLTNYSSRQATFSASPSLSQQRRISGLDGPSTGATLDHSFPQPDDVNSEDEDQQEITSTATKDNGTGDGQDEQSRSQASPSKPQKPSPKPLPRFKKRTASTASDQITDARTFVTPPTKPRKQRQQATGSLQPSRSPPASFVTAVESSGEPTARLPVSVRKGETGSANISSNKKRPSQKDGSSSTASLLQNSEAPATDSPTQESRPKSDLFLAIPSDTRDTAPEVLVPQNESGTGPQISKAPTQGLIRFNVPEQTHNELDAKIQLKQADRRRLWRHRHGQGHPGEIVKVEKMLVKMDSTMQELEADFDENDSQKIETRAIEKWREYVVVCRESTDEGADYSLQLYKTRVIPSVEQTKVEKRSAHEIPLNKKTTKINLYSSLDKTLVIWVPWKQGRAIYILRPRSGASSVEWYTFLRGILGRKRSPVLQVNVPDLSVSLQLHDPFGHLESSEDAIEACKGDRAALERTMEAEKAVAGDIVARCMKMLDKDPEWSNILDKWLQDEKMGLAWKRYDRLEWIHGANEQKMYGTIAMQKSHELELRPKQHYPTSAKTSEKGTSETLEEPAPIEGFLIRLTSQKGRSRRLGKMFFKRLYFTTHNQYLCYCLPAKAVPPPPPRMSYNGSSSVPSVSEIVEKTPLIYAVMPYPLEDGEIAWMRHGNNATRQKHDGEAFREAERNINSLLNAEGYINLGHVVRVRNVVRGSAAADANTDRGEDVSFHQEVSDTHRDDGKTDSFDDDRTFEMLMANGLVIRLQAYNQDTKNEWMSRLEKLVNYWKARLTGDLDQFKSIRRANLKNLDIDEEAESYLGQFGRKWEVTRSVASPQLFNMCGISCCRTITLSGFLYHKPRRHTTFIRCGVILCHGQLLIFHSTLRKRSGKEVPHIQHERSNVIDLKDCYIYSGLVTEGDLLYQNQTFDSNHPGHHALPRIYRNDGWTSTDEDTMTCFVIWQARKRSLFKAREDRGEGKTRQRLRYVSQLGVPGRSIVFKTRSRAERDHWVLSVGMEIERLQQGEEIRVVPKK</sequence>
<feature type="compositionally biased region" description="Polar residues" evidence="1">
    <location>
        <begin position="188"/>
        <end position="197"/>
    </location>
</feature>
<dbReference type="PANTHER" id="PTHR28076">
    <property type="entry name" value="SPORULATION-SPECIFIC PROTEIN 71"/>
    <property type="match status" value="1"/>
</dbReference>
<accession>A0A8H3FL37</accession>
<evidence type="ECO:0008006" key="6">
    <source>
        <dbReference type="Google" id="ProtNLM"/>
    </source>
</evidence>
<dbReference type="InterPro" id="IPR001849">
    <property type="entry name" value="PH_domain"/>
</dbReference>
<evidence type="ECO:0000259" key="2">
    <source>
        <dbReference type="SMART" id="SM00233"/>
    </source>
</evidence>
<dbReference type="Pfam" id="PF15407">
    <property type="entry name" value="Spo7_2_N"/>
    <property type="match status" value="1"/>
</dbReference>
<evidence type="ECO:0000313" key="5">
    <source>
        <dbReference type="Proteomes" id="UP000664521"/>
    </source>
</evidence>
<dbReference type="InterPro" id="IPR039486">
    <property type="entry name" value="Mug56/Spo71_PH"/>
</dbReference>
<feature type="domain" description="PH" evidence="2">
    <location>
        <begin position="628"/>
        <end position="837"/>
    </location>
</feature>
<dbReference type="InterPro" id="IPR029217">
    <property type="entry name" value="Spo7_2_N"/>
</dbReference>
<dbReference type="InterPro" id="IPR040345">
    <property type="entry name" value="Mug56/Spo71"/>
</dbReference>
<dbReference type="Pfam" id="PF23207">
    <property type="entry name" value="PH_SPO71"/>
    <property type="match status" value="1"/>
</dbReference>
<feature type="region of interest" description="Disordered" evidence="1">
    <location>
        <begin position="767"/>
        <end position="796"/>
    </location>
</feature>
<dbReference type="Pfam" id="PF15404">
    <property type="entry name" value="PH_4"/>
    <property type="match status" value="1"/>
</dbReference>
<dbReference type="SMART" id="SM00233">
    <property type="entry name" value="PH"/>
    <property type="match status" value="2"/>
</dbReference>
<gene>
    <name evidence="4" type="ORF">HETSPECPRED_006718</name>
</gene>
<feature type="region of interest" description="Disordered" evidence="1">
    <location>
        <begin position="77"/>
        <end position="271"/>
    </location>
</feature>
<dbReference type="GO" id="GO:1902657">
    <property type="term" value="P:protein localization to prospore membrane"/>
    <property type="evidence" value="ECO:0007669"/>
    <property type="project" value="InterPro"/>
</dbReference>
<feature type="compositionally biased region" description="Basic and acidic residues" evidence="1">
    <location>
        <begin position="771"/>
        <end position="796"/>
    </location>
</feature>
<feature type="domain" description="PH" evidence="2">
    <location>
        <begin position="899"/>
        <end position="1070"/>
    </location>
</feature>
<feature type="region of interest" description="Disordered" evidence="1">
    <location>
        <begin position="1"/>
        <end position="20"/>
    </location>
</feature>
<dbReference type="GO" id="GO:0005628">
    <property type="term" value="C:prospore membrane"/>
    <property type="evidence" value="ECO:0007669"/>
    <property type="project" value="TreeGrafter"/>
</dbReference>
<dbReference type="SMART" id="SM01316">
    <property type="entry name" value="Spo7_2_N"/>
    <property type="match status" value="1"/>
</dbReference>
<dbReference type="SUPFAM" id="SSF50729">
    <property type="entry name" value="PH domain-like"/>
    <property type="match status" value="1"/>
</dbReference>
<protein>
    <recommendedName>
        <fullName evidence="6">PH domain-containing protein</fullName>
    </recommendedName>
</protein>
<evidence type="ECO:0000259" key="3">
    <source>
        <dbReference type="SMART" id="SM01316"/>
    </source>
</evidence>
<reference evidence="4" key="1">
    <citation type="submission" date="2021-03" db="EMBL/GenBank/DDBJ databases">
        <authorList>
            <person name="Tagirdzhanova G."/>
        </authorList>
    </citation>
    <scope>NUCLEOTIDE SEQUENCE</scope>
</reference>
<dbReference type="EMBL" id="CAJPDS010000046">
    <property type="protein sequence ID" value="CAF9927971.1"/>
    <property type="molecule type" value="Genomic_DNA"/>
</dbReference>
<evidence type="ECO:0000256" key="1">
    <source>
        <dbReference type="SAM" id="MobiDB-lite"/>
    </source>
</evidence>
<name>A0A8H3FL37_9LECA</name>
<comment type="caution">
    <text evidence="4">The sequence shown here is derived from an EMBL/GenBank/DDBJ whole genome shotgun (WGS) entry which is preliminary data.</text>
</comment>
<dbReference type="PANTHER" id="PTHR28076:SF1">
    <property type="entry name" value="PROSPORE MEMBRANE ADAPTER PROTEIN SPO71"/>
    <property type="match status" value="1"/>
</dbReference>
<dbReference type="OrthoDB" id="5579281at2759"/>
<keyword evidence="5" id="KW-1185">Reference proteome</keyword>
<feature type="compositionally biased region" description="Polar residues" evidence="1">
    <location>
        <begin position="163"/>
        <end position="172"/>
    </location>
</feature>
<feature type="domain" description="Sporulation-specific protein 71 N-terminal" evidence="3">
    <location>
        <begin position="13"/>
        <end position="79"/>
    </location>
</feature>
<dbReference type="InterPro" id="IPR057379">
    <property type="entry name" value="PH_SPO71"/>
</dbReference>
<feature type="compositionally biased region" description="Polar residues" evidence="1">
    <location>
        <begin position="77"/>
        <end position="87"/>
    </location>
</feature>
<evidence type="ECO:0000313" key="4">
    <source>
        <dbReference type="EMBL" id="CAF9927971.1"/>
    </source>
</evidence>
<feature type="compositionally biased region" description="Polar residues" evidence="1">
    <location>
        <begin position="242"/>
        <end position="266"/>
    </location>
</feature>
<dbReference type="Proteomes" id="UP000664521">
    <property type="component" value="Unassembled WGS sequence"/>
</dbReference>
<organism evidence="4 5">
    <name type="scientific">Heterodermia speciosa</name>
    <dbReference type="NCBI Taxonomy" id="116794"/>
    <lineage>
        <taxon>Eukaryota</taxon>
        <taxon>Fungi</taxon>
        <taxon>Dikarya</taxon>
        <taxon>Ascomycota</taxon>
        <taxon>Pezizomycotina</taxon>
        <taxon>Lecanoromycetes</taxon>
        <taxon>OSLEUM clade</taxon>
        <taxon>Lecanoromycetidae</taxon>
        <taxon>Caliciales</taxon>
        <taxon>Physciaceae</taxon>
        <taxon>Heterodermia</taxon>
    </lineage>
</organism>
<dbReference type="AlphaFoldDB" id="A0A8H3FL37"/>
<proteinExistence type="predicted"/>
<feature type="compositionally biased region" description="Polar residues" evidence="1">
    <location>
        <begin position="119"/>
        <end position="128"/>
    </location>
</feature>